<accession>T1L3A4</accession>
<evidence type="ECO:0000313" key="2">
    <source>
        <dbReference type="Proteomes" id="UP000015104"/>
    </source>
</evidence>
<evidence type="ECO:0000313" key="1">
    <source>
        <dbReference type="EnsemblMetazoa" id="tetur35g00790.1"/>
    </source>
</evidence>
<dbReference type="EMBL" id="CAEY01001015">
    <property type="status" value="NOT_ANNOTATED_CDS"/>
    <property type="molecule type" value="Genomic_DNA"/>
</dbReference>
<dbReference type="HOGENOM" id="CLU_2779141_0_0_1"/>
<protein>
    <submittedName>
        <fullName evidence="1">Uncharacterized protein</fullName>
    </submittedName>
</protein>
<dbReference type="Proteomes" id="UP000015104">
    <property type="component" value="Unassembled WGS sequence"/>
</dbReference>
<organism evidence="1 2">
    <name type="scientific">Tetranychus urticae</name>
    <name type="common">Two-spotted spider mite</name>
    <dbReference type="NCBI Taxonomy" id="32264"/>
    <lineage>
        <taxon>Eukaryota</taxon>
        <taxon>Metazoa</taxon>
        <taxon>Ecdysozoa</taxon>
        <taxon>Arthropoda</taxon>
        <taxon>Chelicerata</taxon>
        <taxon>Arachnida</taxon>
        <taxon>Acari</taxon>
        <taxon>Acariformes</taxon>
        <taxon>Trombidiformes</taxon>
        <taxon>Prostigmata</taxon>
        <taxon>Eleutherengona</taxon>
        <taxon>Raphignathae</taxon>
        <taxon>Tetranychoidea</taxon>
        <taxon>Tetranychidae</taxon>
        <taxon>Tetranychus</taxon>
    </lineage>
</organism>
<keyword evidence="2" id="KW-1185">Reference proteome</keyword>
<dbReference type="AlphaFoldDB" id="T1L3A4"/>
<reference evidence="1" key="2">
    <citation type="submission" date="2015-06" db="UniProtKB">
        <authorList>
            <consortium name="EnsemblMetazoa"/>
        </authorList>
    </citation>
    <scope>IDENTIFICATION</scope>
</reference>
<sequence length="69" mass="8202">MNTYKMMLMILMKLMKLMKIKMWMKMKMANEDVSGLNTFVWMRSLNKHVTCHQNVKRYPICIVTPCSVG</sequence>
<proteinExistence type="predicted"/>
<name>T1L3A4_TETUR</name>
<dbReference type="EnsemblMetazoa" id="tetur35g00790.1">
    <property type="protein sequence ID" value="tetur35g00790.1"/>
    <property type="gene ID" value="tetur35g00790"/>
</dbReference>
<reference evidence="2" key="1">
    <citation type="submission" date="2011-08" db="EMBL/GenBank/DDBJ databases">
        <authorList>
            <person name="Rombauts S."/>
        </authorList>
    </citation>
    <scope>NUCLEOTIDE SEQUENCE</scope>
    <source>
        <strain evidence="2">London</strain>
    </source>
</reference>